<feature type="compositionally biased region" description="Polar residues" evidence="1">
    <location>
        <begin position="110"/>
        <end position="121"/>
    </location>
</feature>
<gene>
    <name evidence="2" type="ORF">KR093_000199</name>
</gene>
<protein>
    <submittedName>
        <fullName evidence="2">Uncharacterized protein</fullName>
    </submittedName>
</protein>
<keyword evidence="3" id="KW-1185">Reference proteome</keyword>
<reference evidence="2" key="1">
    <citation type="journal article" date="2021" name="Mol. Ecol. Resour.">
        <title>Phylogenomic analyses of the genus Drosophila reveals genomic signals of climate adaptation.</title>
        <authorList>
            <person name="Li F."/>
            <person name="Rane R.V."/>
            <person name="Luria V."/>
            <person name="Xiong Z."/>
            <person name="Chen J."/>
            <person name="Li Z."/>
            <person name="Catullo R.A."/>
            <person name="Griffin P.C."/>
            <person name="Schiffer M."/>
            <person name="Pearce S."/>
            <person name="Lee S.F."/>
            <person name="McElroy K."/>
            <person name="Stocker A."/>
            <person name="Shirriffs J."/>
            <person name="Cockerell F."/>
            <person name="Coppin C."/>
            <person name="Sgro C.M."/>
            <person name="Karger A."/>
            <person name="Cain J.W."/>
            <person name="Weber J.A."/>
            <person name="Santpere G."/>
            <person name="Kirschner M.W."/>
            <person name="Hoffmann A.A."/>
            <person name="Oakeshott J.G."/>
            <person name="Zhang G."/>
        </authorList>
    </citation>
    <scope>NUCLEOTIDE SEQUENCE</scope>
    <source>
        <strain evidence="2">BGI-SZ-2011g</strain>
    </source>
</reference>
<feature type="region of interest" description="Disordered" evidence="1">
    <location>
        <begin position="1"/>
        <end position="59"/>
    </location>
</feature>
<evidence type="ECO:0000256" key="1">
    <source>
        <dbReference type="SAM" id="MobiDB-lite"/>
    </source>
</evidence>
<dbReference type="EMBL" id="JAJJHW010002585">
    <property type="protein sequence ID" value="KAH8369569.1"/>
    <property type="molecule type" value="Genomic_DNA"/>
</dbReference>
<dbReference type="Proteomes" id="UP001200034">
    <property type="component" value="Unassembled WGS sequence"/>
</dbReference>
<proteinExistence type="predicted"/>
<name>A0AAD4JZ79_9MUSC</name>
<evidence type="ECO:0000313" key="3">
    <source>
        <dbReference type="Proteomes" id="UP001200034"/>
    </source>
</evidence>
<sequence>MSEELSDATANEMEIAHGDEEDSFWDAFDNDSLLNSEKADEPETANGSQGSSENSQSVEMLTLVQERVSHMKSHFSYITGKLKQMLHEQQVRKLKTREIVDKYDAVKYSQSGGDIASSQPTEQCEAEWEPSEEPEFIMERIGDAVGYQHIGTDPYAD</sequence>
<organism evidence="2 3">
    <name type="scientific">Drosophila rubida</name>
    <dbReference type="NCBI Taxonomy" id="30044"/>
    <lineage>
        <taxon>Eukaryota</taxon>
        <taxon>Metazoa</taxon>
        <taxon>Ecdysozoa</taxon>
        <taxon>Arthropoda</taxon>
        <taxon>Hexapoda</taxon>
        <taxon>Insecta</taxon>
        <taxon>Pterygota</taxon>
        <taxon>Neoptera</taxon>
        <taxon>Endopterygota</taxon>
        <taxon>Diptera</taxon>
        <taxon>Brachycera</taxon>
        <taxon>Muscomorpha</taxon>
        <taxon>Ephydroidea</taxon>
        <taxon>Drosophilidae</taxon>
        <taxon>Drosophila</taxon>
    </lineage>
</organism>
<accession>A0AAD4JZ79</accession>
<comment type="caution">
    <text evidence="2">The sequence shown here is derived from an EMBL/GenBank/DDBJ whole genome shotgun (WGS) entry which is preliminary data.</text>
</comment>
<feature type="compositionally biased region" description="Low complexity" evidence="1">
    <location>
        <begin position="46"/>
        <end position="59"/>
    </location>
</feature>
<evidence type="ECO:0000313" key="2">
    <source>
        <dbReference type="EMBL" id="KAH8369569.1"/>
    </source>
</evidence>
<feature type="region of interest" description="Disordered" evidence="1">
    <location>
        <begin position="110"/>
        <end position="132"/>
    </location>
</feature>
<dbReference type="AlphaFoldDB" id="A0AAD4JZ79"/>